<keyword evidence="4" id="KW-0963">Cytoplasm</keyword>
<feature type="domain" description="Peptidase M14" evidence="14">
    <location>
        <begin position="279"/>
        <end position="583"/>
    </location>
</feature>
<evidence type="ECO:0000256" key="12">
    <source>
        <dbReference type="PROSITE-ProRule" id="PRU01379"/>
    </source>
</evidence>
<dbReference type="InterPro" id="IPR000834">
    <property type="entry name" value="Peptidase_M14"/>
</dbReference>
<evidence type="ECO:0000256" key="6">
    <source>
        <dbReference type="ARBA" id="ARBA00022723"/>
    </source>
</evidence>
<accession>A0A813L621</accession>
<name>A0A813L621_POLGL</name>
<feature type="compositionally biased region" description="Low complexity" evidence="13">
    <location>
        <begin position="713"/>
        <end position="730"/>
    </location>
</feature>
<dbReference type="InterPro" id="IPR050821">
    <property type="entry name" value="Cytosolic_carboxypeptidase"/>
</dbReference>
<dbReference type="AlphaFoldDB" id="A0A813L621"/>
<comment type="catalytic activity">
    <reaction evidence="10">
        <text>C-terminal L-alpha-aminoacyl-L-glutamyl-L-glutamyl-[tubulin] + H2O = C-terminal L-alpha-aminoacyl-L-glutamyl-[tubulin] + L-glutamate</text>
        <dbReference type="Rhea" id="RHEA:63792"/>
        <dbReference type="Rhea" id="RHEA-COMP:16435"/>
        <dbReference type="Rhea" id="RHEA-COMP:16436"/>
        <dbReference type="ChEBI" id="CHEBI:15377"/>
        <dbReference type="ChEBI" id="CHEBI:29985"/>
        <dbReference type="ChEBI" id="CHEBI:149555"/>
        <dbReference type="ChEBI" id="CHEBI:149556"/>
        <dbReference type="EC" id="3.4.17.24"/>
    </reaction>
    <physiologicalReaction direction="left-to-right" evidence="10">
        <dbReference type="Rhea" id="RHEA:63793"/>
    </physiologicalReaction>
</comment>
<reference evidence="15" key="1">
    <citation type="submission" date="2021-02" db="EMBL/GenBank/DDBJ databases">
        <authorList>
            <person name="Dougan E. K."/>
            <person name="Rhodes N."/>
            <person name="Thang M."/>
            <person name="Chan C."/>
        </authorList>
    </citation>
    <scope>NUCLEOTIDE SEQUENCE</scope>
</reference>
<comment type="subcellular location">
    <subcellularLocation>
        <location evidence="2">Cytoplasm</location>
    </subcellularLocation>
</comment>
<keyword evidence="6" id="KW-0479">Metal-binding</keyword>
<evidence type="ECO:0000256" key="1">
    <source>
        <dbReference type="ARBA" id="ARBA00001947"/>
    </source>
</evidence>
<evidence type="ECO:0000256" key="3">
    <source>
        <dbReference type="ARBA" id="ARBA00005988"/>
    </source>
</evidence>
<evidence type="ECO:0000256" key="4">
    <source>
        <dbReference type="ARBA" id="ARBA00022490"/>
    </source>
</evidence>
<keyword evidence="7" id="KW-0378">Hydrolase</keyword>
<feature type="compositionally biased region" description="Low complexity" evidence="13">
    <location>
        <begin position="673"/>
        <end position="694"/>
    </location>
</feature>
<feature type="active site" description="Proton donor/acceptor" evidence="12">
    <location>
        <position position="548"/>
    </location>
</feature>
<comment type="cofactor">
    <cofactor evidence="1">
        <name>Zn(2+)</name>
        <dbReference type="ChEBI" id="CHEBI:29105"/>
    </cofactor>
</comment>
<dbReference type="CDD" id="cd06236">
    <property type="entry name" value="M14_AGBL5_like"/>
    <property type="match status" value="1"/>
</dbReference>
<feature type="region of interest" description="Disordered" evidence="13">
    <location>
        <begin position="137"/>
        <end position="167"/>
    </location>
</feature>
<dbReference type="GO" id="GO:0005737">
    <property type="term" value="C:cytoplasm"/>
    <property type="evidence" value="ECO:0007669"/>
    <property type="project" value="UniProtKB-SubCell"/>
</dbReference>
<organism evidence="15 16">
    <name type="scientific">Polarella glacialis</name>
    <name type="common">Dinoflagellate</name>
    <dbReference type="NCBI Taxonomy" id="89957"/>
    <lineage>
        <taxon>Eukaryota</taxon>
        <taxon>Sar</taxon>
        <taxon>Alveolata</taxon>
        <taxon>Dinophyceae</taxon>
        <taxon>Suessiales</taxon>
        <taxon>Suessiaceae</taxon>
        <taxon>Polarella</taxon>
    </lineage>
</organism>
<dbReference type="Pfam" id="PF00246">
    <property type="entry name" value="Peptidase_M14"/>
    <property type="match status" value="1"/>
</dbReference>
<gene>
    <name evidence="15" type="ORF">PGLA2088_LOCUS41054</name>
</gene>
<keyword evidence="8" id="KW-0862">Zinc</keyword>
<feature type="region of interest" description="Disordered" evidence="13">
    <location>
        <begin position="103"/>
        <end position="125"/>
    </location>
</feature>
<comment type="caution">
    <text evidence="15">The sequence shown here is derived from an EMBL/GenBank/DDBJ whole genome shotgun (WGS) entry which is preliminary data.</text>
</comment>
<feature type="compositionally biased region" description="Low complexity" evidence="13">
    <location>
        <begin position="835"/>
        <end position="869"/>
    </location>
</feature>
<keyword evidence="5" id="KW-0645">Protease</keyword>
<feature type="region of interest" description="Disordered" evidence="13">
    <location>
        <begin position="671"/>
        <end position="751"/>
    </location>
</feature>
<dbReference type="PANTHER" id="PTHR12756:SF12">
    <property type="entry name" value="CYTOSOLIC CARBOXYPEPTIDASE-LIKE PROTEIN 5"/>
    <property type="match status" value="1"/>
</dbReference>
<evidence type="ECO:0000256" key="2">
    <source>
        <dbReference type="ARBA" id="ARBA00004496"/>
    </source>
</evidence>
<feature type="compositionally biased region" description="Low complexity" evidence="13">
    <location>
        <begin position="786"/>
        <end position="802"/>
    </location>
</feature>
<dbReference type="InterPro" id="IPR034286">
    <property type="entry name" value="M14_AGBL5-like"/>
</dbReference>
<evidence type="ECO:0000256" key="9">
    <source>
        <dbReference type="ARBA" id="ARBA00023049"/>
    </source>
</evidence>
<evidence type="ECO:0000313" key="15">
    <source>
        <dbReference type="EMBL" id="CAE8720032.1"/>
    </source>
</evidence>
<comment type="similarity">
    <text evidence="3 12">Belongs to the peptidase M14 family.</text>
</comment>
<dbReference type="GO" id="GO:0004181">
    <property type="term" value="F:metallocarboxypeptidase activity"/>
    <property type="evidence" value="ECO:0007669"/>
    <property type="project" value="InterPro"/>
</dbReference>
<feature type="compositionally biased region" description="Low complexity" evidence="13">
    <location>
        <begin position="111"/>
        <end position="124"/>
    </location>
</feature>
<evidence type="ECO:0000313" key="16">
    <source>
        <dbReference type="Proteomes" id="UP000626109"/>
    </source>
</evidence>
<dbReference type="GO" id="GO:0006508">
    <property type="term" value="P:proteolysis"/>
    <property type="evidence" value="ECO:0007669"/>
    <property type="project" value="UniProtKB-KW"/>
</dbReference>
<dbReference type="PANTHER" id="PTHR12756">
    <property type="entry name" value="CYTOSOLIC CARBOXYPEPTIDASE"/>
    <property type="match status" value="1"/>
</dbReference>
<feature type="region of interest" description="Disordered" evidence="13">
    <location>
        <begin position="764"/>
        <end position="869"/>
    </location>
</feature>
<sequence length="869" mass="92992">MKPPLQPRQRVVVGPLVFTSDFDSGNMGRVEKVEGRPWDTEEEYAITVAPDCMGTPHENGNRTWFYFGVGVADTLEVSAVCAAEGNSATAVEAAVCAAEVRERPHTAGERSTASGDAASYSADGDQVDEEIQQELLSDCEDPPLQDRPTGSEGLTRVPAPPATAVSAGSKVCEGGISVILSVCNMNNQGKLYGQGYRPWCKMPHDPMWRRLPDTPSTGFGMQWGGEPSEGGTGFRISWRHRAYPGSGIVYFAFCAPFSFADCQALLTQLDADFSCGGARPQQDKVMSLRHLSTAIAEDWVPGVGSNIYFHRQVLGLSLQGREIELLTVTAESNSAAQEVDSLPSELPDRFHACQPTKFPGRQIVFISARVHPGETPGQFVFLGALRFILSDDPRAADLRERFVFKMIPILNPDGVACGHYRTNSHGLNLNRCYDKPSPQEHEGVWSAKCVLMHWASQGRLLLYVDLHGHASKRGCFMLANRLTGPGQAWNTAYARLCQLNSPHFDFEHCDFAEPDAAGKECKDGMSKEGSGRVSIHKDCRLCHTYTLECNYHSGRFTKLLAPAVGLPAASESPGSVATSKDPRPYTQGCWAQVGEATLVSVLDLFGHNCCSRIPGSQLATVQRLLGSALTKPNKNRVLASKEILPLMPGLGDVARREQPCKRGAFCCWDNNSKKNNNNNNNNKHNKNNNNNNNNEQRQKNEARGTPVPAVQLRASSLSAPASPQGSSSASRPRRSTPREDPVPPAAAALGGCGAAGRLRRVLSAGRPRSATTAQSEAPSPVALKALGSHRLGSESGLSSLQSEPPRASLRGGGKPPKGGGRRRTSGRLASGPAVESGGQAAEAARSSSSAGSGTGTPTSKKSGGSQSSR</sequence>
<dbReference type="SUPFAM" id="SSF53187">
    <property type="entry name" value="Zn-dependent exopeptidases"/>
    <property type="match status" value="1"/>
</dbReference>
<dbReference type="GO" id="GO:0008270">
    <property type="term" value="F:zinc ion binding"/>
    <property type="evidence" value="ECO:0007669"/>
    <property type="project" value="InterPro"/>
</dbReference>
<evidence type="ECO:0000256" key="10">
    <source>
        <dbReference type="ARBA" id="ARBA00024524"/>
    </source>
</evidence>
<dbReference type="Proteomes" id="UP000626109">
    <property type="component" value="Unassembled WGS sequence"/>
</dbReference>
<evidence type="ECO:0000256" key="13">
    <source>
        <dbReference type="SAM" id="MobiDB-lite"/>
    </source>
</evidence>
<dbReference type="EC" id="3.4.17.24" evidence="11"/>
<evidence type="ECO:0000256" key="11">
    <source>
        <dbReference type="ARBA" id="ARBA00026108"/>
    </source>
</evidence>
<evidence type="ECO:0000259" key="14">
    <source>
        <dbReference type="PROSITE" id="PS52035"/>
    </source>
</evidence>
<dbReference type="EMBL" id="CAJNNW010033716">
    <property type="protein sequence ID" value="CAE8720032.1"/>
    <property type="molecule type" value="Genomic_DNA"/>
</dbReference>
<dbReference type="Gene3D" id="3.40.630.10">
    <property type="entry name" value="Zn peptidases"/>
    <property type="match status" value="1"/>
</dbReference>
<evidence type="ECO:0000256" key="7">
    <source>
        <dbReference type="ARBA" id="ARBA00022801"/>
    </source>
</evidence>
<evidence type="ECO:0000256" key="5">
    <source>
        <dbReference type="ARBA" id="ARBA00022670"/>
    </source>
</evidence>
<dbReference type="Gene3D" id="2.60.40.3120">
    <property type="match status" value="1"/>
</dbReference>
<dbReference type="PROSITE" id="PS52035">
    <property type="entry name" value="PEPTIDASE_M14"/>
    <property type="match status" value="1"/>
</dbReference>
<protein>
    <recommendedName>
        <fullName evidence="11">tubulin-glutamate carboxypeptidase</fullName>
        <ecNumber evidence="11">3.4.17.24</ecNumber>
    </recommendedName>
</protein>
<evidence type="ECO:0000256" key="8">
    <source>
        <dbReference type="ARBA" id="ARBA00022833"/>
    </source>
</evidence>
<keyword evidence="9" id="KW-0482">Metalloprotease</keyword>
<proteinExistence type="inferred from homology"/>